<dbReference type="PANTHER" id="PTHR16184:SF6">
    <property type="entry name" value="ELONGATOR COMPLEX PROTEIN 6"/>
    <property type="match status" value="1"/>
</dbReference>
<evidence type="ECO:0000256" key="1">
    <source>
        <dbReference type="ARBA" id="ARBA00005043"/>
    </source>
</evidence>
<dbReference type="OrthoDB" id="9995306at2759"/>
<dbReference type="GO" id="GO:0002098">
    <property type="term" value="P:tRNA wobble uridine modification"/>
    <property type="evidence" value="ECO:0007669"/>
    <property type="project" value="InterPro"/>
</dbReference>
<accession>A0A8S3SDK8</accession>
<organism evidence="4 5">
    <name type="scientific">Mytilus edulis</name>
    <name type="common">Blue mussel</name>
    <dbReference type="NCBI Taxonomy" id="6550"/>
    <lineage>
        <taxon>Eukaryota</taxon>
        <taxon>Metazoa</taxon>
        <taxon>Spiralia</taxon>
        <taxon>Lophotrochozoa</taxon>
        <taxon>Mollusca</taxon>
        <taxon>Bivalvia</taxon>
        <taxon>Autobranchia</taxon>
        <taxon>Pteriomorphia</taxon>
        <taxon>Mytilida</taxon>
        <taxon>Mytiloidea</taxon>
        <taxon>Mytilidae</taxon>
        <taxon>Mytilinae</taxon>
        <taxon>Mytilus</taxon>
    </lineage>
</organism>
<keyword evidence="5" id="KW-1185">Reference proteome</keyword>
<dbReference type="CDD" id="cd19495">
    <property type="entry name" value="Elp6"/>
    <property type="match status" value="1"/>
</dbReference>
<dbReference type="AlphaFoldDB" id="A0A8S3SDK8"/>
<comment type="pathway">
    <text evidence="1">tRNA modification; 5-methoxycarbonylmethyl-2-thiouridine-tRNA biosynthesis.</text>
</comment>
<comment type="caution">
    <text evidence="4">The sequence shown here is derived from an EMBL/GenBank/DDBJ whole genome shotgun (WGS) entry which is preliminary data.</text>
</comment>
<dbReference type="Gene3D" id="3.40.50.300">
    <property type="entry name" value="P-loop containing nucleotide triphosphate hydrolases"/>
    <property type="match status" value="1"/>
</dbReference>
<comment type="similarity">
    <text evidence="2">Belongs to the ELP6 family.</text>
</comment>
<gene>
    <name evidence="4" type="ORF">MEDL_30946</name>
</gene>
<sequence length="259" mass="28899">MFLEINNLIDVKQTERLNGWFAGISESSVEGSFLVHHFLSHSLKTSTPVCFVALSQSFGHYNAISQKFGTNLTTQKETNKLVFVEGLKLLGNTCCKDCDKGDNPIDDKSVLTNLLQSISTSYKELKEKNGCSPTIIIDNISVLTILGFDTRDVITFCHYLHELIHEDIGEKGCLVLYASNGKQNGDDQMKILWNWMCHNCTVTMEVCGLATGYCKDVHGEIAVKHRHSLTKPGKERRMQYKLTDKNIVLFAAGMSSAVL</sequence>
<reference evidence="4" key="1">
    <citation type="submission" date="2021-03" db="EMBL/GenBank/DDBJ databases">
        <authorList>
            <person name="Bekaert M."/>
        </authorList>
    </citation>
    <scope>NUCLEOTIDE SEQUENCE</scope>
</reference>
<dbReference type="EMBL" id="CAJPWZ010001518">
    <property type="protein sequence ID" value="CAG2217255.1"/>
    <property type="molecule type" value="Genomic_DNA"/>
</dbReference>
<evidence type="ECO:0000256" key="3">
    <source>
        <dbReference type="ARBA" id="ARBA00020263"/>
    </source>
</evidence>
<dbReference type="GO" id="GO:0033588">
    <property type="term" value="C:elongator holoenzyme complex"/>
    <property type="evidence" value="ECO:0007669"/>
    <property type="project" value="InterPro"/>
</dbReference>
<protein>
    <recommendedName>
        <fullName evidence="3">Elongator complex protein 6</fullName>
    </recommendedName>
</protein>
<name>A0A8S3SDK8_MYTED</name>
<dbReference type="PANTHER" id="PTHR16184">
    <property type="entry name" value="ELONGATOR COMPLEX PROTEIN 6"/>
    <property type="match status" value="1"/>
</dbReference>
<dbReference type="InterPro" id="IPR018627">
    <property type="entry name" value="ELP6"/>
</dbReference>
<evidence type="ECO:0000256" key="2">
    <source>
        <dbReference type="ARBA" id="ARBA00008837"/>
    </source>
</evidence>
<dbReference type="Pfam" id="PF09807">
    <property type="entry name" value="ELP6"/>
    <property type="match status" value="1"/>
</dbReference>
<dbReference type="Proteomes" id="UP000683360">
    <property type="component" value="Unassembled WGS sequence"/>
</dbReference>
<evidence type="ECO:0000313" key="4">
    <source>
        <dbReference type="EMBL" id="CAG2217255.1"/>
    </source>
</evidence>
<proteinExistence type="inferred from homology"/>
<dbReference type="InterPro" id="IPR027417">
    <property type="entry name" value="P-loop_NTPase"/>
</dbReference>
<evidence type="ECO:0000313" key="5">
    <source>
        <dbReference type="Proteomes" id="UP000683360"/>
    </source>
</evidence>